<dbReference type="SMART" id="SM00388">
    <property type="entry name" value="HisKA"/>
    <property type="match status" value="1"/>
</dbReference>
<dbReference type="PROSITE" id="PS50885">
    <property type="entry name" value="HAMP"/>
    <property type="match status" value="1"/>
</dbReference>
<sequence>MHKERRKKWRPSMGLIVFVVLGTVLALPLVGLFFFRLYENQLIRETEAELIAQSAAISAVFAQKIEALPPEKRVLGAPAISFAKLENGSFQPIPTSLDLAVGPILSSRPDAQPALEAPSAANLKIGEELQEVLQRTQTVTLAGFRLLDAKGVVISGREEIGQSLAHIEEIHTALNGAFMSMLRVRAVNRPAPPLYSISRGTGVRIFTAMPVIVDGRVAGVVYASRTPDNIVKHMYAERKKYILAALAILLVTGIIGLIFVRLISRPIHGLVRRAGEIGRREEDPVPLKHYGTREIALLGEGLDDMAQRLRERSDYIATFAAHVSHEIKTPLTSMQGAAELLRDAPDMSEEERNKFLDNIIADTSRLTDILHRLRELARADNPQTSGISELENIAADLRIGFPKLTINIVSDAGQAIPMAHENVMIVVSHLADNAQQHGASRLDISTFINEKNIHLRIEDNGEGISERNRDKIFDSFFTTRRERGGTGMGLRIASAMLQSHGGVIRLRDDVRIGTAFELVLPVSA</sequence>
<dbReference type="PANTHER" id="PTHR45436">
    <property type="entry name" value="SENSOR HISTIDINE KINASE YKOH"/>
    <property type="match status" value="1"/>
</dbReference>
<dbReference type="InterPro" id="IPR050428">
    <property type="entry name" value="TCS_sensor_his_kinase"/>
</dbReference>
<dbReference type="SMART" id="SM00387">
    <property type="entry name" value="HATPase_c"/>
    <property type="match status" value="1"/>
</dbReference>
<dbReference type="Pfam" id="PF02518">
    <property type="entry name" value="HATPase_c"/>
    <property type="match status" value="1"/>
</dbReference>
<dbReference type="Proteomes" id="UP001418637">
    <property type="component" value="Unassembled WGS sequence"/>
</dbReference>
<feature type="transmembrane region" description="Helical" evidence="11">
    <location>
        <begin position="12"/>
        <end position="35"/>
    </location>
</feature>
<dbReference type="Gene3D" id="3.30.565.10">
    <property type="entry name" value="Histidine kinase-like ATPase, C-terminal domain"/>
    <property type="match status" value="1"/>
</dbReference>
<keyword evidence="6 11" id="KW-0812">Transmembrane</keyword>
<evidence type="ECO:0000256" key="10">
    <source>
        <dbReference type="ARBA" id="ARBA00023136"/>
    </source>
</evidence>
<proteinExistence type="predicted"/>
<evidence type="ECO:0000256" key="2">
    <source>
        <dbReference type="ARBA" id="ARBA00004370"/>
    </source>
</evidence>
<reference evidence="14 15" key="1">
    <citation type="submission" date="2024-04" db="EMBL/GenBank/DDBJ databases">
        <title>A novel species isolated from cricket.</title>
        <authorList>
            <person name="Wang H.-C."/>
        </authorList>
    </citation>
    <scope>NUCLEOTIDE SEQUENCE [LARGE SCALE GENOMIC DNA]</scope>
    <source>
        <strain evidence="14 15">WL0021</strain>
    </source>
</reference>
<dbReference type="Gene3D" id="1.10.287.130">
    <property type="match status" value="1"/>
</dbReference>
<dbReference type="EMBL" id="JBBYXI010000001">
    <property type="protein sequence ID" value="MEN3930228.1"/>
    <property type="molecule type" value="Genomic_DNA"/>
</dbReference>
<dbReference type="SUPFAM" id="SSF47384">
    <property type="entry name" value="Homodimeric domain of signal transducing histidine kinase"/>
    <property type="match status" value="1"/>
</dbReference>
<evidence type="ECO:0000256" key="5">
    <source>
        <dbReference type="ARBA" id="ARBA00022679"/>
    </source>
</evidence>
<keyword evidence="9" id="KW-0902">Two-component regulatory system</keyword>
<comment type="caution">
    <text evidence="14">The sequence shown here is derived from an EMBL/GenBank/DDBJ whole genome shotgun (WGS) entry which is preliminary data.</text>
</comment>
<evidence type="ECO:0000256" key="11">
    <source>
        <dbReference type="SAM" id="Phobius"/>
    </source>
</evidence>
<dbReference type="Pfam" id="PF00512">
    <property type="entry name" value="HisKA"/>
    <property type="match status" value="1"/>
</dbReference>
<keyword evidence="10 11" id="KW-0472">Membrane</keyword>
<dbReference type="InterPro" id="IPR003661">
    <property type="entry name" value="HisK_dim/P_dom"/>
</dbReference>
<feature type="domain" description="Histidine kinase" evidence="12">
    <location>
        <begin position="322"/>
        <end position="524"/>
    </location>
</feature>
<evidence type="ECO:0000256" key="7">
    <source>
        <dbReference type="ARBA" id="ARBA00022777"/>
    </source>
</evidence>
<dbReference type="SMART" id="SM00304">
    <property type="entry name" value="HAMP"/>
    <property type="match status" value="1"/>
</dbReference>
<dbReference type="CDD" id="cd06225">
    <property type="entry name" value="HAMP"/>
    <property type="match status" value="1"/>
</dbReference>
<dbReference type="InterPro" id="IPR003660">
    <property type="entry name" value="HAMP_dom"/>
</dbReference>
<gene>
    <name evidence="14" type="ORF">WJT86_04025</name>
</gene>
<keyword evidence="7 14" id="KW-0418">Kinase</keyword>
<evidence type="ECO:0000256" key="9">
    <source>
        <dbReference type="ARBA" id="ARBA00023012"/>
    </source>
</evidence>
<dbReference type="InterPro" id="IPR005467">
    <property type="entry name" value="His_kinase_dom"/>
</dbReference>
<dbReference type="RefSeq" id="WP_346336190.1">
    <property type="nucleotide sequence ID" value="NZ_JBBYXI010000001.1"/>
</dbReference>
<accession>A0ABV0BGZ7</accession>
<protein>
    <recommendedName>
        <fullName evidence="3">histidine kinase</fullName>
        <ecNumber evidence="3">2.7.13.3</ecNumber>
    </recommendedName>
</protein>
<dbReference type="InterPro" id="IPR036097">
    <property type="entry name" value="HisK_dim/P_sf"/>
</dbReference>
<evidence type="ECO:0000259" key="13">
    <source>
        <dbReference type="PROSITE" id="PS50885"/>
    </source>
</evidence>
<evidence type="ECO:0000256" key="4">
    <source>
        <dbReference type="ARBA" id="ARBA00022553"/>
    </source>
</evidence>
<feature type="transmembrane region" description="Helical" evidence="11">
    <location>
        <begin position="241"/>
        <end position="263"/>
    </location>
</feature>
<organism evidence="14 15">
    <name type="scientific">Hohaiivirga grylli</name>
    <dbReference type="NCBI Taxonomy" id="3133970"/>
    <lineage>
        <taxon>Bacteria</taxon>
        <taxon>Pseudomonadati</taxon>
        <taxon>Pseudomonadota</taxon>
        <taxon>Alphaproteobacteria</taxon>
        <taxon>Hyphomicrobiales</taxon>
        <taxon>Methylobacteriaceae</taxon>
        <taxon>Hohaiivirga</taxon>
    </lineage>
</organism>
<dbReference type="GO" id="GO:0016301">
    <property type="term" value="F:kinase activity"/>
    <property type="evidence" value="ECO:0007669"/>
    <property type="project" value="UniProtKB-KW"/>
</dbReference>
<comment type="subcellular location">
    <subcellularLocation>
        <location evidence="2">Membrane</location>
    </subcellularLocation>
</comment>
<dbReference type="Pfam" id="PF00672">
    <property type="entry name" value="HAMP"/>
    <property type="match status" value="1"/>
</dbReference>
<dbReference type="InterPro" id="IPR036890">
    <property type="entry name" value="HATPase_C_sf"/>
</dbReference>
<keyword evidence="8 11" id="KW-1133">Transmembrane helix</keyword>
<evidence type="ECO:0000256" key="3">
    <source>
        <dbReference type="ARBA" id="ARBA00012438"/>
    </source>
</evidence>
<evidence type="ECO:0000256" key="1">
    <source>
        <dbReference type="ARBA" id="ARBA00000085"/>
    </source>
</evidence>
<evidence type="ECO:0000256" key="6">
    <source>
        <dbReference type="ARBA" id="ARBA00022692"/>
    </source>
</evidence>
<dbReference type="PANTHER" id="PTHR45436:SF5">
    <property type="entry name" value="SENSOR HISTIDINE KINASE TRCS"/>
    <property type="match status" value="1"/>
</dbReference>
<dbReference type="InterPro" id="IPR003594">
    <property type="entry name" value="HATPase_dom"/>
</dbReference>
<keyword evidence="4" id="KW-0597">Phosphoprotein</keyword>
<dbReference type="Gene3D" id="6.10.340.10">
    <property type="match status" value="1"/>
</dbReference>
<evidence type="ECO:0000313" key="15">
    <source>
        <dbReference type="Proteomes" id="UP001418637"/>
    </source>
</evidence>
<dbReference type="InterPro" id="IPR004358">
    <property type="entry name" value="Sig_transdc_His_kin-like_C"/>
</dbReference>
<evidence type="ECO:0000313" key="14">
    <source>
        <dbReference type="EMBL" id="MEN3930228.1"/>
    </source>
</evidence>
<dbReference type="EC" id="2.7.13.3" evidence="3"/>
<dbReference type="PROSITE" id="PS50109">
    <property type="entry name" value="HIS_KIN"/>
    <property type="match status" value="1"/>
</dbReference>
<evidence type="ECO:0000256" key="8">
    <source>
        <dbReference type="ARBA" id="ARBA00022989"/>
    </source>
</evidence>
<dbReference type="PRINTS" id="PR00344">
    <property type="entry name" value="BCTRLSENSOR"/>
</dbReference>
<keyword evidence="5" id="KW-0808">Transferase</keyword>
<name>A0ABV0BGZ7_9HYPH</name>
<keyword evidence="15" id="KW-1185">Reference proteome</keyword>
<evidence type="ECO:0000259" key="12">
    <source>
        <dbReference type="PROSITE" id="PS50109"/>
    </source>
</evidence>
<comment type="catalytic activity">
    <reaction evidence="1">
        <text>ATP + protein L-histidine = ADP + protein N-phospho-L-histidine.</text>
        <dbReference type="EC" id="2.7.13.3"/>
    </reaction>
</comment>
<dbReference type="CDD" id="cd00082">
    <property type="entry name" value="HisKA"/>
    <property type="match status" value="1"/>
</dbReference>
<dbReference type="SUPFAM" id="SSF55874">
    <property type="entry name" value="ATPase domain of HSP90 chaperone/DNA topoisomerase II/histidine kinase"/>
    <property type="match status" value="1"/>
</dbReference>
<feature type="domain" description="HAMP" evidence="13">
    <location>
        <begin position="261"/>
        <end position="314"/>
    </location>
</feature>